<proteinExistence type="predicted"/>
<evidence type="ECO:0000313" key="1">
    <source>
        <dbReference type="EMBL" id="CAB4962554.1"/>
    </source>
</evidence>
<reference evidence="1" key="1">
    <citation type="submission" date="2020-05" db="EMBL/GenBank/DDBJ databases">
        <authorList>
            <person name="Chiriac C."/>
            <person name="Salcher M."/>
            <person name="Ghai R."/>
            <person name="Kavagutti S V."/>
        </authorList>
    </citation>
    <scope>NUCLEOTIDE SEQUENCE</scope>
</reference>
<gene>
    <name evidence="1" type="ORF">UFOPK3752_02382</name>
</gene>
<name>A0A6J7LA18_9ZZZZ</name>
<organism evidence="1">
    <name type="scientific">freshwater metagenome</name>
    <dbReference type="NCBI Taxonomy" id="449393"/>
    <lineage>
        <taxon>unclassified sequences</taxon>
        <taxon>metagenomes</taxon>
        <taxon>ecological metagenomes</taxon>
    </lineage>
</organism>
<dbReference type="AlphaFoldDB" id="A0A6J7LA18"/>
<dbReference type="EMBL" id="CAFBND010000179">
    <property type="protein sequence ID" value="CAB4962554.1"/>
    <property type="molecule type" value="Genomic_DNA"/>
</dbReference>
<protein>
    <submittedName>
        <fullName evidence="1">Unannotated protein</fullName>
    </submittedName>
</protein>
<accession>A0A6J7LA18</accession>
<sequence length="109" mass="11484">MYLPDVALPAEIATGAPKSTPATLNWIVPVALLFTVAVKVVVSPVYPADEVRPSAVGVPTVTVVMDTAGNTCRHWPSARPSANAEPVLLYSMSADQYAVAELRPEVAPE</sequence>